<evidence type="ECO:0000313" key="3">
    <source>
        <dbReference type="Proteomes" id="UP000247792"/>
    </source>
</evidence>
<sequence length="376" mass="43538">MSNLKKLVVDTDAGFEALAASWRLLETQVPQLLPFQTYDWNRAWWKVFSDSSWYHKDELAICTLHDGGQLVAVMPLTNTHVGLHSLFVYRYVRPFGADPNLTEIRVPLALPAYDETILQQWEDLSRQETFGLTEFQVIHTRQHAAHFLANNAAVHPLEARDVPNFILHLDGNWPSFKSGLKRNIKESLRRCYNSLARDNLQLRLQVWKGAEAIKPRLHEFYTLHAARASATDTVEHPDYFADPRHCAFMAALLDSDFAKRMHLFSLELDGHVVAMRLGFAMGEELYLYYSGYDLQFARYSVMTTLLAEIIQWSYPQNFKRINLSVGEDVSKTRWGPSVTHYVEHQCVKNNAWRRNLGNGILKMRKLRRNWSGKKTD</sequence>
<evidence type="ECO:0000313" key="2">
    <source>
        <dbReference type="EMBL" id="PXX44119.1"/>
    </source>
</evidence>
<dbReference type="InterPro" id="IPR038740">
    <property type="entry name" value="BioF2-like_GNAT_dom"/>
</dbReference>
<comment type="caution">
    <text evidence="2">The sequence shown here is derived from an EMBL/GenBank/DDBJ whole genome shotgun (WGS) entry which is preliminary data.</text>
</comment>
<protein>
    <submittedName>
        <fullName evidence="2">CelD/BcsL family acetyltransferase involved in cellulose biosynthesis</fullName>
    </submittedName>
</protein>
<dbReference type="AlphaFoldDB" id="A0A318J9Y7"/>
<accession>A0A318J9Y7</accession>
<reference evidence="2 3" key="1">
    <citation type="submission" date="2018-05" db="EMBL/GenBank/DDBJ databases">
        <title>Genomic Encyclopedia of Type Strains, Phase IV (KMG-IV): sequencing the most valuable type-strain genomes for metagenomic binning, comparative biology and taxonomic classification.</title>
        <authorList>
            <person name="Goeker M."/>
        </authorList>
    </citation>
    <scope>NUCLEOTIDE SEQUENCE [LARGE SCALE GENOMIC DNA]</scope>
    <source>
        <strain evidence="2 3">DSM 19792</strain>
    </source>
</reference>
<evidence type="ECO:0000259" key="1">
    <source>
        <dbReference type="Pfam" id="PF13480"/>
    </source>
</evidence>
<dbReference type="Proteomes" id="UP000247792">
    <property type="component" value="Unassembled WGS sequence"/>
</dbReference>
<dbReference type="EMBL" id="QJKB01000003">
    <property type="protein sequence ID" value="PXX44119.1"/>
    <property type="molecule type" value="Genomic_DNA"/>
</dbReference>
<gene>
    <name evidence="2" type="ORF">DFR42_103388</name>
</gene>
<dbReference type="Pfam" id="PF13480">
    <property type="entry name" value="Acetyltransf_6"/>
    <property type="match status" value="1"/>
</dbReference>
<name>A0A318J9Y7_9BURK</name>
<dbReference type="SUPFAM" id="SSF55729">
    <property type="entry name" value="Acyl-CoA N-acyltransferases (Nat)"/>
    <property type="match status" value="1"/>
</dbReference>
<dbReference type="InterPro" id="IPR016181">
    <property type="entry name" value="Acyl_CoA_acyltransferase"/>
</dbReference>
<dbReference type="GO" id="GO:0016740">
    <property type="term" value="F:transferase activity"/>
    <property type="evidence" value="ECO:0007669"/>
    <property type="project" value="UniProtKB-KW"/>
</dbReference>
<dbReference type="OrthoDB" id="9808976at2"/>
<organism evidence="2 3">
    <name type="scientific">Undibacterium pigrum</name>
    <dbReference type="NCBI Taxonomy" id="401470"/>
    <lineage>
        <taxon>Bacteria</taxon>
        <taxon>Pseudomonadati</taxon>
        <taxon>Pseudomonadota</taxon>
        <taxon>Betaproteobacteria</taxon>
        <taxon>Burkholderiales</taxon>
        <taxon>Oxalobacteraceae</taxon>
        <taxon>Undibacterium</taxon>
    </lineage>
</organism>
<keyword evidence="2" id="KW-0808">Transferase</keyword>
<proteinExistence type="predicted"/>
<feature type="domain" description="BioF2-like acetyltransferase" evidence="1">
    <location>
        <begin position="184"/>
        <end position="328"/>
    </location>
</feature>
<keyword evidence="3" id="KW-1185">Reference proteome</keyword>
<dbReference type="Gene3D" id="3.40.630.30">
    <property type="match status" value="1"/>
</dbReference>